<feature type="signal peptide" evidence="1">
    <location>
        <begin position="1"/>
        <end position="17"/>
    </location>
</feature>
<gene>
    <name evidence="2" type="ORF">PGT21_018316</name>
    <name evidence="3" type="ORF">PGT21_019273</name>
    <name evidence="5" type="ORF">PGTUg99_018984</name>
    <name evidence="4" type="ORF">PGTUg99_027244</name>
</gene>
<dbReference type="EMBL" id="VSWC01000144">
    <property type="protein sequence ID" value="KAA1077761.1"/>
    <property type="molecule type" value="Genomic_DNA"/>
</dbReference>
<dbReference type="EMBL" id="VDEP01000337">
    <property type="protein sequence ID" value="KAA1102640.1"/>
    <property type="molecule type" value="Genomic_DNA"/>
</dbReference>
<evidence type="ECO:0000313" key="2">
    <source>
        <dbReference type="EMBL" id="KAA1071748.1"/>
    </source>
</evidence>
<evidence type="ECO:0000313" key="4">
    <source>
        <dbReference type="EMBL" id="KAA1102640.1"/>
    </source>
</evidence>
<evidence type="ECO:0000313" key="5">
    <source>
        <dbReference type="EMBL" id="KAA1125911.1"/>
    </source>
</evidence>
<keyword evidence="6" id="KW-1185">Reference proteome</keyword>
<reference evidence="6 7" key="1">
    <citation type="submission" date="2019-05" db="EMBL/GenBank/DDBJ databases">
        <title>Emergence of the Ug99 lineage of the wheat stem rust pathogen through somatic hybridization.</title>
        <authorList>
            <person name="Li F."/>
            <person name="Upadhyaya N.M."/>
            <person name="Sperschneider J."/>
            <person name="Matny O."/>
            <person name="Nguyen-Phuc H."/>
            <person name="Mago R."/>
            <person name="Raley C."/>
            <person name="Miller M.E."/>
            <person name="Silverstein K.A.T."/>
            <person name="Henningsen E."/>
            <person name="Hirsch C.D."/>
            <person name="Visser B."/>
            <person name="Pretorius Z.A."/>
            <person name="Steffenson B.J."/>
            <person name="Schwessinger B."/>
            <person name="Dodds P.N."/>
            <person name="Figueroa M."/>
        </authorList>
    </citation>
    <scope>NUCLEOTIDE SEQUENCE [LARGE SCALE GENOMIC DNA]</scope>
    <source>
        <strain evidence="2">21-0</strain>
        <strain evidence="4 7">Ug99</strain>
    </source>
</reference>
<dbReference type="EMBL" id="VSWC01000170">
    <property type="protein sequence ID" value="KAA1071748.1"/>
    <property type="molecule type" value="Genomic_DNA"/>
</dbReference>
<dbReference type="AlphaFoldDB" id="A0A5B0M6T4"/>
<feature type="chain" id="PRO_5036137165" evidence="1">
    <location>
        <begin position="18"/>
        <end position="143"/>
    </location>
</feature>
<evidence type="ECO:0000313" key="6">
    <source>
        <dbReference type="Proteomes" id="UP000324748"/>
    </source>
</evidence>
<name>A0A5B0M6T4_PUCGR</name>
<organism evidence="2 6">
    <name type="scientific">Puccinia graminis f. sp. tritici</name>
    <dbReference type="NCBI Taxonomy" id="56615"/>
    <lineage>
        <taxon>Eukaryota</taxon>
        <taxon>Fungi</taxon>
        <taxon>Dikarya</taxon>
        <taxon>Basidiomycota</taxon>
        <taxon>Pucciniomycotina</taxon>
        <taxon>Pucciniomycetes</taxon>
        <taxon>Pucciniales</taxon>
        <taxon>Pucciniaceae</taxon>
        <taxon>Puccinia</taxon>
    </lineage>
</organism>
<evidence type="ECO:0000313" key="7">
    <source>
        <dbReference type="Proteomes" id="UP000325313"/>
    </source>
</evidence>
<sequence length="143" mass="16023">MKIGIFTIACSFSNVLSYLVFDGISYKSSCVLAPNCKGRGLIVPLNKVRELGFPLEEKCGPYLSGGEKKYCINTRNKLYFQCKRCRTIYCENDGVATSKNGDQDCTAEHYNKEIYQHTKMDLIGDTYGKLRLDPLPEHSSTGS</sequence>
<accession>A0A5B0M6T4</accession>
<dbReference type="Proteomes" id="UP000325313">
    <property type="component" value="Unassembled WGS sequence"/>
</dbReference>
<keyword evidence="1" id="KW-0732">Signal</keyword>
<evidence type="ECO:0000313" key="3">
    <source>
        <dbReference type="EMBL" id="KAA1077761.1"/>
    </source>
</evidence>
<proteinExistence type="predicted"/>
<dbReference type="EMBL" id="VDEP01000174">
    <property type="protein sequence ID" value="KAA1125911.1"/>
    <property type="molecule type" value="Genomic_DNA"/>
</dbReference>
<evidence type="ECO:0000256" key="1">
    <source>
        <dbReference type="SAM" id="SignalP"/>
    </source>
</evidence>
<protein>
    <submittedName>
        <fullName evidence="2">Uncharacterized protein</fullName>
    </submittedName>
</protein>
<comment type="caution">
    <text evidence="2">The sequence shown here is derived from an EMBL/GenBank/DDBJ whole genome shotgun (WGS) entry which is preliminary data.</text>
</comment>
<dbReference type="Proteomes" id="UP000324748">
    <property type="component" value="Unassembled WGS sequence"/>
</dbReference>